<keyword evidence="3" id="KW-1185">Reference proteome</keyword>
<accession>A0A371PJP3</accession>
<dbReference type="GO" id="GO:0004527">
    <property type="term" value="F:exonuclease activity"/>
    <property type="evidence" value="ECO:0007669"/>
    <property type="project" value="UniProtKB-KW"/>
</dbReference>
<keyword evidence="2" id="KW-0255">Endonuclease</keyword>
<dbReference type="GO" id="GO:0004519">
    <property type="term" value="F:endonuclease activity"/>
    <property type="evidence" value="ECO:0007669"/>
    <property type="project" value="UniProtKB-KW"/>
</dbReference>
<dbReference type="SUPFAM" id="SSF56219">
    <property type="entry name" value="DNase I-like"/>
    <property type="match status" value="1"/>
</dbReference>
<comment type="caution">
    <text evidence="2">The sequence shown here is derived from an EMBL/GenBank/DDBJ whole genome shotgun (WGS) entry which is preliminary data.</text>
</comment>
<dbReference type="InterPro" id="IPR005135">
    <property type="entry name" value="Endo/exonuclease/phosphatase"/>
</dbReference>
<sequence length="238" mass="28133">MIIVSWNCNMAFRKKISYISQFKPDILIIQECENPELLELNRFPYQVKDVLWFGSNNSKGIGIFSFSKYKLKLHEKYNEAFRYVIPISIDGLHNLTLFAVWAMNDKVNPQNAYIRQIWNAINYYEDEIGDNTIIAGDFNSNAIWDGYRRIGNHSDVVRFLKEKNIRSAYHYFFNKNQGQESHPTFYMHRNEAKRYHIDYCFLSGELMNLTTKVIIGEYSDWISVSDHMPLVIELNLDL</sequence>
<dbReference type="RefSeq" id="WP_116043354.1">
    <property type="nucleotide sequence ID" value="NZ_QUBQ01000001.1"/>
</dbReference>
<dbReference type="OrthoDB" id="583592at2"/>
<evidence type="ECO:0000259" key="1">
    <source>
        <dbReference type="Pfam" id="PF03372"/>
    </source>
</evidence>
<proteinExistence type="predicted"/>
<dbReference type="AlphaFoldDB" id="A0A371PJP3"/>
<evidence type="ECO:0000313" key="2">
    <source>
        <dbReference type="EMBL" id="REK76420.1"/>
    </source>
</evidence>
<keyword evidence="2" id="KW-0378">Hydrolase</keyword>
<feature type="domain" description="Endonuclease/exonuclease/phosphatase" evidence="1">
    <location>
        <begin position="4"/>
        <end position="227"/>
    </location>
</feature>
<dbReference type="Gene3D" id="3.60.10.10">
    <property type="entry name" value="Endonuclease/exonuclease/phosphatase"/>
    <property type="match status" value="1"/>
</dbReference>
<dbReference type="EMBL" id="QUBQ01000001">
    <property type="protein sequence ID" value="REK76420.1"/>
    <property type="molecule type" value="Genomic_DNA"/>
</dbReference>
<keyword evidence="2" id="KW-0540">Nuclease</keyword>
<gene>
    <name evidence="2" type="ORF">DX130_05095</name>
</gene>
<dbReference type="InterPro" id="IPR036691">
    <property type="entry name" value="Endo/exonu/phosph_ase_sf"/>
</dbReference>
<dbReference type="Pfam" id="PF03372">
    <property type="entry name" value="Exo_endo_phos"/>
    <property type="match status" value="1"/>
</dbReference>
<keyword evidence="2" id="KW-0269">Exonuclease</keyword>
<name>A0A371PJP3_9BACL</name>
<dbReference type="Proteomes" id="UP000261905">
    <property type="component" value="Unassembled WGS sequence"/>
</dbReference>
<organism evidence="2 3">
    <name type="scientific">Paenibacillus paeoniae</name>
    <dbReference type="NCBI Taxonomy" id="2292705"/>
    <lineage>
        <taxon>Bacteria</taxon>
        <taxon>Bacillati</taxon>
        <taxon>Bacillota</taxon>
        <taxon>Bacilli</taxon>
        <taxon>Bacillales</taxon>
        <taxon>Paenibacillaceae</taxon>
        <taxon>Paenibacillus</taxon>
    </lineage>
</organism>
<evidence type="ECO:0000313" key="3">
    <source>
        <dbReference type="Proteomes" id="UP000261905"/>
    </source>
</evidence>
<protein>
    <submittedName>
        <fullName evidence="2">Endonuclease/exonuclease/phosphatase family protein</fullName>
    </submittedName>
</protein>
<reference evidence="2 3" key="1">
    <citation type="submission" date="2018-08" db="EMBL/GenBank/DDBJ databases">
        <title>Paenibacillus sp. M4BSY-1, whole genome shotgun sequence.</title>
        <authorList>
            <person name="Tuo L."/>
        </authorList>
    </citation>
    <scope>NUCLEOTIDE SEQUENCE [LARGE SCALE GENOMIC DNA]</scope>
    <source>
        <strain evidence="2 3">M4BSY-1</strain>
    </source>
</reference>